<keyword evidence="10" id="KW-0862">Zinc</keyword>
<feature type="compositionally biased region" description="Pro residues" evidence="15">
    <location>
        <begin position="824"/>
        <end position="840"/>
    </location>
</feature>
<dbReference type="GO" id="GO:0036503">
    <property type="term" value="P:ERAD pathway"/>
    <property type="evidence" value="ECO:0007669"/>
    <property type="project" value="TreeGrafter"/>
</dbReference>
<evidence type="ECO:0000256" key="5">
    <source>
        <dbReference type="ARBA" id="ARBA00022679"/>
    </source>
</evidence>
<dbReference type="PANTHER" id="PTHR13145:SF0">
    <property type="entry name" value="E3 UBIQUITIN-PROTEIN LIGASE MARCHF6"/>
    <property type="match status" value="1"/>
</dbReference>
<dbReference type="GO" id="GO:0005789">
    <property type="term" value="C:endoplasmic reticulum membrane"/>
    <property type="evidence" value="ECO:0007669"/>
    <property type="project" value="TreeGrafter"/>
</dbReference>
<dbReference type="InterPro" id="IPR011016">
    <property type="entry name" value="Znf_RING-CH"/>
</dbReference>
<evidence type="ECO:0000256" key="7">
    <source>
        <dbReference type="ARBA" id="ARBA00022723"/>
    </source>
</evidence>
<evidence type="ECO:0000256" key="13">
    <source>
        <dbReference type="PROSITE-ProRule" id="PRU00175"/>
    </source>
</evidence>
<evidence type="ECO:0000256" key="6">
    <source>
        <dbReference type="ARBA" id="ARBA00022692"/>
    </source>
</evidence>
<dbReference type="SMART" id="SM00744">
    <property type="entry name" value="RINGv"/>
    <property type="match status" value="1"/>
</dbReference>
<feature type="compositionally biased region" description="Low complexity" evidence="15">
    <location>
        <begin position="648"/>
        <end position="684"/>
    </location>
</feature>
<dbReference type="Pfam" id="PF12906">
    <property type="entry name" value="RINGv"/>
    <property type="match status" value="1"/>
</dbReference>
<dbReference type="GO" id="GO:0008270">
    <property type="term" value="F:zinc ion binding"/>
    <property type="evidence" value="ECO:0007669"/>
    <property type="project" value="UniProtKB-KW"/>
</dbReference>
<comment type="pathway">
    <text evidence="3">Protein modification; protein ubiquitination.</text>
</comment>
<feature type="transmembrane region" description="Helical" evidence="16">
    <location>
        <begin position="1216"/>
        <end position="1238"/>
    </location>
</feature>
<organism evidence="19 20">
    <name type="scientific">Saxophila tyrrhenica</name>
    <dbReference type="NCBI Taxonomy" id="1690608"/>
    <lineage>
        <taxon>Eukaryota</taxon>
        <taxon>Fungi</taxon>
        <taxon>Dikarya</taxon>
        <taxon>Ascomycota</taxon>
        <taxon>Pezizomycotina</taxon>
        <taxon>Dothideomycetes</taxon>
        <taxon>Dothideomycetidae</taxon>
        <taxon>Mycosphaerellales</taxon>
        <taxon>Extremaceae</taxon>
        <taxon>Saxophila</taxon>
    </lineage>
</organism>
<dbReference type="Gene3D" id="3.30.40.10">
    <property type="entry name" value="Zinc/RING finger domain, C3HC4 (zinc finger)"/>
    <property type="match status" value="1"/>
</dbReference>
<feature type="transmembrane region" description="Helical" evidence="16">
    <location>
        <begin position="1697"/>
        <end position="1724"/>
    </location>
</feature>
<keyword evidence="12 16" id="KW-0472">Membrane</keyword>
<feature type="region of interest" description="Disordered" evidence="15">
    <location>
        <begin position="546"/>
        <end position="701"/>
    </location>
</feature>
<evidence type="ECO:0000256" key="10">
    <source>
        <dbReference type="ARBA" id="ARBA00022833"/>
    </source>
</evidence>
<feature type="transmembrane region" description="Helical" evidence="16">
    <location>
        <begin position="1569"/>
        <end position="1593"/>
    </location>
</feature>
<evidence type="ECO:0000259" key="18">
    <source>
        <dbReference type="PROSITE" id="PS51292"/>
    </source>
</evidence>
<evidence type="ECO:0000256" key="14">
    <source>
        <dbReference type="SAM" id="Coils"/>
    </source>
</evidence>
<dbReference type="PROSITE" id="PS50089">
    <property type="entry name" value="ZF_RING_2"/>
    <property type="match status" value="1"/>
</dbReference>
<dbReference type="PANTHER" id="PTHR13145">
    <property type="entry name" value="SSM4 PROTEIN"/>
    <property type="match status" value="1"/>
</dbReference>
<dbReference type="CDD" id="cd16702">
    <property type="entry name" value="RING_CH-C4HC3_MARCH6"/>
    <property type="match status" value="1"/>
</dbReference>
<keyword evidence="11 16" id="KW-1133">Transmembrane helix</keyword>
<evidence type="ECO:0000256" key="16">
    <source>
        <dbReference type="SAM" id="Phobius"/>
    </source>
</evidence>
<name>A0AAV9PFF8_9PEZI</name>
<keyword evidence="14" id="KW-0175">Coiled coil</keyword>
<keyword evidence="6 16" id="KW-0812">Transmembrane</keyword>
<feature type="transmembrane region" description="Helical" evidence="16">
    <location>
        <begin position="1644"/>
        <end position="1663"/>
    </location>
</feature>
<dbReference type="InterPro" id="IPR056521">
    <property type="entry name" value="MARCHF6-like_C"/>
</dbReference>
<evidence type="ECO:0000313" key="20">
    <source>
        <dbReference type="Proteomes" id="UP001337655"/>
    </source>
</evidence>
<dbReference type="Pfam" id="PF23113">
    <property type="entry name" value="MARCHF6_C"/>
    <property type="match status" value="1"/>
</dbReference>
<dbReference type="FunFam" id="3.30.40.10:FF:000287">
    <property type="entry name" value="RING finger membrane protein"/>
    <property type="match status" value="1"/>
</dbReference>
<keyword evidence="7" id="KW-0479">Metal-binding</keyword>
<feature type="transmembrane region" description="Helical" evidence="16">
    <location>
        <begin position="1322"/>
        <end position="1340"/>
    </location>
</feature>
<evidence type="ECO:0000256" key="9">
    <source>
        <dbReference type="ARBA" id="ARBA00022786"/>
    </source>
</evidence>
<keyword evidence="20" id="KW-1185">Reference proteome</keyword>
<feature type="coiled-coil region" evidence="14">
    <location>
        <begin position="308"/>
        <end position="339"/>
    </location>
</feature>
<feature type="transmembrane region" description="Helical" evidence="16">
    <location>
        <begin position="1515"/>
        <end position="1533"/>
    </location>
</feature>
<feature type="compositionally biased region" description="Low complexity" evidence="15">
    <location>
        <begin position="15"/>
        <end position="27"/>
    </location>
</feature>
<dbReference type="GO" id="GO:0061630">
    <property type="term" value="F:ubiquitin protein ligase activity"/>
    <property type="evidence" value="ECO:0007669"/>
    <property type="project" value="UniProtKB-EC"/>
</dbReference>
<evidence type="ECO:0000313" key="19">
    <source>
        <dbReference type="EMBL" id="KAK5170643.1"/>
    </source>
</evidence>
<gene>
    <name evidence="19" type="ORF">LTR77_005232</name>
</gene>
<dbReference type="InterPro" id="IPR013083">
    <property type="entry name" value="Znf_RING/FYVE/PHD"/>
</dbReference>
<evidence type="ECO:0000256" key="4">
    <source>
        <dbReference type="ARBA" id="ARBA00012483"/>
    </source>
</evidence>
<feature type="region of interest" description="Disordered" evidence="15">
    <location>
        <begin position="784"/>
        <end position="845"/>
    </location>
</feature>
<feature type="transmembrane region" description="Helical" evidence="16">
    <location>
        <begin position="939"/>
        <end position="959"/>
    </location>
</feature>
<evidence type="ECO:0000256" key="3">
    <source>
        <dbReference type="ARBA" id="ARBA00004906"/>
    </source>
</evidence>
<feature type="compositionally biased region" description="Acidic residues" evidence="15">
    <location>
        <begin position="617"/>
        <end position="628"/>
    </location>
</feature>
<keyword evidence="9" id="KW-0833">Ubl conjugation pathway</keyword>
<evidence type="ECO:0000256" key="11">
    <source>
        <dbReference type="ARBA" id="ARBA00022989"/>
    </source>
</evidence>
<comment type="caution">
    <text evidence="19">The sequence shown here is derived from an EMBL/GenBank/DDBJ whole genome shotgun (WGS) entry which is preliminary data.</text>
</comment>
<dbReference type="Proteomes" id="UP001337655">
    <property type="component" value="Unassembled WGS sequence"/>
</dbReference>
<dbReference type="EC" id="2.3.2.27" evidence="4"/>
<feature type="region of interest" description="Disordered" evidence="15">
    <location>
        <begin position="1"/>
        <end position="33"/>
    </location>
</feature>
<feature type="transmembrane region" description="Helical" evidence="16">
    <location>
        <begin position="1279"/>
        <end position="1302"/>
    </location>
</feature>
<dbReference type="SUPFAM" id="SSF57850">
    <property type="entry name" value="RING/U-box"/>
    <property type="match status" value="1"/>
</dbReference>
<comment type="catalytic activity">
    <reaction evidence="1">
        <text>S-ubiquitinyl-[E2 ubiquitin-conjugating enzyme]-L-cysteine + [acceptor protein]-L-lysine = [E2 ubiquitin-conjugating enzyme]-L-cysteine + N(6)-ubiquitinyl-[acceptor protein]-L-lysine.</text>
        <dbReference type="EC" id="2.3.2.27"/>
    </reaction>
</comment>
<keyword evidence="8 13" id="KW-0863">Zinc-finger</keyword>
<sequence length="1808" mass="199040">MADDPPTMDPTNDYPLTRRSTLSSTTSAPPPETCRICRSEPTATEPLFHPCKCNGSIRHVHQECLMEWLSHSRKTHCELCKTAFRFTKLYDADMPATLPWGVFVRRAGWHVLQGAGRTGRGVVVAGMWLGVVPWVVRWVWRWLFWLADAGWAKEGFVGWMGERLEEEGAYNGTSYVDRMGQMVGMVTQTTEQDSDSFPARIARSIYSLASPAATSNAHTDLYANPTTNFTQTLPTTAPSLLTPFPHLAHPTSSPRLNALLLDIFEGQLITCLIITAFILIFLIREWVVQQPILMNLRAEDAGVDEGMMEEWQVRLRETQERVRAQREALEETRGRLERLGEGTGFVGWERLGEVMDEGTEYMRIGEGEGGEVEYARFVAAAREFVEQVRAAKAQSVTPEEITRKLAEKLSAYGVEERRRWEGVLLEEFAKQAVARRKKESSSAGGADAIAQTVDESDEWVDMDEDDSEASTAPRRRPRLPERDFMARATRVQRSLVEADEETEDQGPAIGPSPANVPRLLDVTSMRDEVRQEMLAAFISDSFRLPDGEAAVPAPPSTAPAQQPPERTGTNDGDGNENASSKPTRAFDPLPITNAGPDAKVNIKISGTGRLTAVPEPRDEEVVERETEELEKLEREIAEEDGAVGSWEGAGTDADSAAAGADSATAAEGDANANPAADQANTNNNPFHPAGRMPPERRNSESFGNRVASVFREEFGFEDAGHEFDELRVAINQPLPPERDEGEPGVDAEPDEVPRRVEVRNVGLVGRIRDWFWGDIRAPAAAVAQLAPRVEEERRQREVDLDGDQAEAPFVPVRDGEPAPHAHAPQPPVQPHAHAAPPPAQPHADHDPEVLAAAQAAGLDPEAIEDAEDLEGIFELLGLQGPIIGLFQTSAFCLLLVSATVGGAVVAPYIFGKVVLSLVGSPGYFLVQVPLRAAGAGADFVVDVGVVVLSGLGMVVQWVVRALGVGVTMPGFSAGVVERLAEFWLGASKNAGARLQGLLSIEQGPEDVMWSWAILAWSVHSHASLRQIGDEVDAILSYISAAITWTVETISSGSVLTVCTHTLRNFAHIPDFPHHLHTTSIYLHTTTAPLLTFVKDLSHGSLNFSPPSIPSDPTLIHWTPTDRFLAILTGYATLAALAAIYVALDSPLTLTEAGQRTEKAVRDGLRQAGGVLKVILIISIEMLVFPLYCGLLLDLAFLPLFPGASVATRWAFAGAKPWTFCFVHWFVGTCYMFHFALFVGMCRKILRKGVLWFVRDPDDPTFHPVRDVLERNVGVQLRKIAFSALVYGALVILCLGGVVWTVTQLGEGVFPVRWGATEPVLEFPFNLFVYNFVTPLVLRVIKPTEAVGEVYGWWLRRCARGLRLSHFLFGQRRREEEGVSQHESWKEMFETLSSIWWKADDDARPEAKKWQDPRFTPNGKFVLTPCNDQYRPPKPGEAFLHVHDDDVFISDRHGHKNDHFARIYVPPLFRVRVTLFMVCLWLFSAGLGLCATILPLVIGRRILSAMLPDAARANDLYAYSIGAYLLSCLLFTALKGRRGAAFVKTKARSLNAWAWISRAQRLAARILRCCYVYGFLGIVIPTVFALVLQFYLILPLQTWAASVASSSTPSAAGDASTANNATLSLAHFANLTASPTETNPSLSPSTFHILQSYALGLVYARIALRLIFTAPASRAAEAFRRITAPGYFDPDVRLATRFVVLPATLFSLTILLVPAVGAKVAFTIITSLRLDGGVLAEEGSEERVKMYRYAYPLAASAVMLVLACGEVLKATRRWRARIRDEVYLVGERLHNFGEKRPPEGTGSVVRRER</sequence>
<feature type="domain" description="RING-CH-type" evidence="18">
    <location>
        <begin position="26"/>
        <end position="87"/>
    </location>
</feature>
<feature type="transmembrane region" description="Helical" evidence="16">
    <location>
        <begin position="1748"/>
        <end position="1767"/>
    </location>
</feature>
<keyword evidence="5" id="KW-0808">Transferase</keyword>
<evidence type="ECO:0000256" key="8">
    <source>
        <dbReference type="ARBA" id="ARBA00022771"/>
    </source>
</evidence>
<feature type="transmembrane region" description="Helical" evidence="16">
    <location>
        <begin position="890"/>
        <end position="910"/>
    </location>
</feature>
<evidence type="ECO:0000256" key="12">
    <source>
        <dbReference type="ARBA" id="ARBA00023136"/>
    </source>
</evidence>
<dbReference type="RefSeq" id="XP_064659841.1">
    <property type="nucleotide sequence ID" value="XM_064802480.1"/>
</dbReference>
<feature type="domain" description="RING-type" evidence="17">
    <location>
        <begin position="34"/>
        <end position="81"/>
    </location>
</feature>
<proteinExistence type="predicted"/>
<dbReference type="PROSITE" id="PS51292">
    <property type="entry name" value="ZF_RING_CH"/>
    <property type="match status" value="1"/>
</dbReference>
<feature type="region of interest" description="Disordered" evidence="15">
    <location>
        <begin position="435"/>
        <end position="517"/>
    </location>
</feature>
<feature type="compositionally biased region" description="Acidic residues" evidence="15">
    <location>
        <begin position="454"/>
        <end position="468"/>
    </location>
</feature>
<dbReference type="EMBL" id="JAVRRT010000007">
    <property type="protein sequence ID" value="KAK5170643.1"/>
    <property type="molecule type" value="Genomic_DNA"/>
</dbReference>
<evidence type="ECO:0000256" key="2">
    <source>
        <dbReference type="ARBA" id="ARBA00004141"/>
    </source>
</evidence>
<comment type="subcellular location">
    <subcellularLocation>
        <location evidence="2">Membrane</location>
        <topology evidence="2">Multi-pass membrane protein</topology>
    </subcellularLocation>
</comment>
<protein>
    <recommendedName>
        <fullName evidence="4">RING-type E3 ubiquitin transferase</fullName>
        <ecNumber evidence="4">2.3.2.27</ecNumber>
    </recommendedName>
</protein>
<feature type="compositionally biased region" description="Basic and acidic residues" evidence="15">
    <location>
        <begin position="788"/>
        <end position="799"/>
    </location>
</feature>
<reference evidence="19 20" key="1">
    <citation type="submission" date="2023-08" db="EMBL/GenBank/DDBJ databases">
        <title>Black Yeasts Isolated from many extreme environments.</title>
        <authorList>
            <person name="Coleine C."/>
            <person name="Stajich J.E."/>
            <person name="Selbmann L."/>
        </authorList>
    </citation>
    <scope>NUCLEOTIDE SEQUENCE [LARGE SCALE GENOMIC DNA]</scope>
    <source>
        <strain evidence="19 20">CCFEE 5935</strain>
    </source>
</reference>
<evidence type="ECO:0000256" key="15">
    <source>
        <dbReference type="SAM" id="MobiDB-lite"/>
    </source>
</evidence>
<feature type="transmembrane region" description="Helical" evidence="16">
    <location>
        <begin position="1472"/>
        <end position="1495"/>
    </location>
</feature>
<dbReference type="GeneID" id="89926576"/>
<evidence type="ECO:0000256" key="1">
    <source>
        <dbReference type="ARBA" id="ARBA00000900"/>
    </source>
</evidence>
<evidence type="ECO:0000259" key="17">
    <source>
        <dbReference type="PROSITE" id="PS50089"/>
    </source>
</evidence>
<feature type="compositionally biased region" description="Polar residues" evidence="15">
    <location>
        <begin position="567"/>
        <end position="582"/>
    </location>
</feature>
<accession>A0AAV9PFF8</accession>
<dbReference type="InterPro" id="IPR001841">
    <property type="entry name" value="Znf_RING"/>
</dbReference>